<gene>
    <name evidence="1" type="ORF">NIES4072_37950</name>
    <name evidence="2" type="ORF">NIES4072_48390</name>
    <name evidence="3" type="ORF">NIES4072_57720</name>
    <name evidence="4" type="ORF">NIES4072_59800</name>
</gene>
<sequence length="60" mass="7039">MSKARTKKKPIQEVRTDVWELVADKEQKRQMVLTVEVYQYGSDKHFSLSLWSGERVRGKG</sequence>
<name>A0A2R5FU32_NOSCO</name>
<dbReference type="EMBL" id="BDUD01000001">
    <property type="protein sequence ID" value="GBG21156.1"/>
    <property type="molecule type" value="Genomic_DNA"/>
</dbReference>
<protein>
    <submittedName>
        <fullName evidence="4">Uncharacterized protein</fullName>
    </submittedName>
</protein>
<evidence type="ECO:0000313" key="3">
    <source>
        <dbReference type="EMBL" id="GBG22066.1"/>
    </source>
</evidence>
<dbReference type="RefSeq" id="WP_109009857.1">
    <property type="nucleotide sequence ID" value="NZ_BDUD01000001.1"/>
</dbReference>
<dbReference type="AlphaFoldDB" id="A0A2R5FU32"/>
<accession>A0A2R5FU32</accession>
<evidence type="ECO:0000313" key="4">
    <source>
        <dbReference type="EMBL" id="GBG22272.1"/>
    </source>
</evidence>
<comment type="caution">
    <text evidence="4">The sequence shown here is derived from an EMBL/GenBank/DDBJ whole genome shotgun (WGS) entry which is preliminary data.</text>
</comment>
<proteinExistence type="predicted"/>
<dbReference type="EMBL" id="BDUD01000001">
    <property type="protein sequence ID" value="GBG22066.1"/>
    <property type="molecule type" value="Genomic_DNA"/>
</dbReference>
<dbReference type="Proteomes" id="UP000245124">
    <property type="component" value="Unassembled WGS sequence"/>
</dbReference>
<reference evidence="4 5" key="1">
    <citation type="submission" date="2017-06" db="EMBL/GenBank/DDBJ databases">
        <title>Genome sequencing of cyanobaciteial culture collection at National Institute for Environmental Studies (NIES).</title>
        <authorList>
            <person name="Hirose Y."/>
            <person name="Shimura Y."/>
            <person name="Fujisawa T."/>
            <person name="Nakamura Y."/>
            <person name="Kawachi M."/>
        </authorList>
    </citation>
    <scope>NUCLEOTIDE SEQUENCE [LARGE SCALE GENOMIC DNA]</scope>
    <source>
        <strain evidence="4 5">NIES-4072</strain>
    </source>
</reference>
<organism evidence="4 5">
    <name type="scientific">Nostoc commune NIES-4072</name>
    <dbReference type="NCBI Taxonomy" id="2005467"/>
    <lineage>
        <taxon>Bacteria</taxon>
        <taxon>Bacillati</taxon>
        <taxon>Cyanobacteriota</taxon>
        <taxon>Cyanophyceae</taxon>
        <taxon>Nostocales</taxon>
        <taxon>Nostocaceae</taxon>
        <taxon>Nostoc</taxon>
    </lineage>
</organism>
<evidence type="ECO:0000313" key="2">
    <source>
        <dbReference type="EMBL" id="GBG21156.1"/>
    </source>
</evidence>
<evidence type="ECO:0000313" key="5">
    <source>
        <dbReference type="Proteomes" id="UP000245124"/>
    </source>
</evidence>
<keyword evidence="5" id="KW-1185">Reference proteome</keyword>
<dbReference type="EMBL" id="BDUD01000001">
    <property type="protein sequence ID" value="GBG22272.1"/>
    <property type="molecule type" value="Genomic_DNA"/>
</dbReference>
<evidence type="ECO:0000313" key="1">
    <source>
        <dbReference type="EMBL" id="GBG20121.1"/>
    </source>
</evidence>
<dbReference type="EMBL" id="BDUD01000001">
    <property type="protein sequence ID" value="GBG20121.1"/>
    <property type="molecule type" value="Genomic_DNA"/>
</dbReference>